<feature type="transmembrane region" description="Helical" evidence="1">
    <location>
        <begin position="27"/>
        <end position="47"/>
    </location>
</feature>
<accession>A0ABY9RLD9</accession>
<dbReference type="EMBL" id="CP133720">
    <property type="protein sequence ID" value="WMW82022.1"/>
    <property type="molecule type" value="Genomic_DNA"/>
</dbReference>
<sequence length="181" mass="20230">MATILTHPIIPLGIGLLASREQIPWRLVFVGMLCAILPDADVLAFKFGIEYSSPFGHRGFTHSFLFAAGIASVFSIYAKTLQAERMIVWLFCFVATASHPILDAFTNGGLGVAFYWPLCDQRYFFAPGFIEVSPIGLRNFLSERGLTVLQSELQWIWLPCTVFVVGFHFIKNFSQGKKNST</sequence>
<evidence type="ECO:0000256" key="1">
    <source>
        <dbReference type="SAM" id="Phobius"/>
    </source>
</evidence>
<proteinExistence type="predicted"/>
<keyword evidence="3" id="KW-1185">Reference proteome</keyword>
<keyword evidence="1" id="KW-0472">Membrane</keyword>
<keyword evidence="1" id="KW-0812">Transmembrane</keyword>
<dbReference type="GO" id="GO:0016787">
    <property type="term" value="F:hydrolase activity"/>
    <property type="evidence" value="ECO:0007669"/>
    <property type="project" value="UniProtKB-KW"/>
</dbReference>
<evidence type="ECO:0000313" key="3">
    <source>
        <dbReference type="Proteomes" id="UP001181355"/>
    </source>
</evidence>
<evidence type="ECO:0000313" key="2">
    <source>
        <dbReference type="EMBL" id="WMW82022.1"/>
    </source>
</evidence>
<keyword evidence="1" id="KW-1133">Transmembrane helix</keyword>
<protein>
    <submittedName>
        <fullName evidence="2">Metal-dependent hydrolase</fullName>
    </submittedName>
</protein>
<feature type="transmembrane region" description="Helical" evidence="1">
    <location>
        <begin position="59"/>
        <end position="78"/>
    </location>
</feature>
<dbReference type="PANTHER" id="PTHR35531:SF1">
    <property type="entry name" value="INNER MEMBRANE PROTEIN YBCI-RELATED"/>
    <property type="match status" value="1"/>
</dbReference>
<feature type="transmembrane region" description="Helical" evidence="1">
    <location>
        <begin position="153"/>
        <end position="170"/>
    </location>
</feature>
<dbReference type="PANTHER" id="PTHR35531">
    <property type="entry name" value="INNER MEMBRANE PROTEIN YBCI-RELATED"/>
    <property type="match status" value="1"/>
</dbReference>
<dbReference type="RefSeq" id="WP_309483499.1">
    <property type="nucleotide sequence ID" value="NZ_CP133720.1"/>
</dbReference>
<dbReference type="Proteomes" id="UP001181355">
    <property type="component" value="Chromosome"/>
</dbReference>
<gene>
    <name evidence="2" type="ORF">RF679_06975</name>
</gene>
<organism evidence="2 3">
    <name type="scientific">Undibacterium cyanobacteriorum</name>
    <dbReference type="NCBI Taxonomy" id="3073561"/>
    <lineage>
        <taxon>Bacteria</taxon>
        <taxon>Pseudomonadati</taxon>
        <taxon>Pseudomonadota</taxon>
        <taxon>Betaproteobacteria</taxon>
        <taxon>Burkholderiales</taxon>
        <taxon>Oxalobacteraceae</taxon>
        <taxon>Undibacterium</taxon>
    </lineage>
</organism>
<dbReference type="Pfam" id="PF04307">
    <property type="entry name" value="YdjM"/>
    <property type="match status" value="1"/>
</dbReference>
<keyword evidence="2" id="KW-0378">Hydrolase</keyword>
<name>A0ABY9RLD9_9BURK</name>
<reference evidence="2" key="1">
    <citation type="submission" date="2023-09" db="EMBL/GenBank/DDBJ databases">
        <title>Undibacterium sp. 20NA77.5 isolated from freshwater.</title>
        <authorList>
            <person name="Le V."/>
            <person name="Ko S.-R."/>
            <person name="Ahn C.-Y."/>
            <person name="Oh H.-M."/>
        </authorList>
    </citation>
    <scope>NUCLEOTIDE SEQUENCE</scope>
    <source>
        <strain evidence="2">20NA77.5</strain>
    </source>
</reference>
<dbReference type="InterPro" id="IPR007404">
    <property type="entry name" value="YdjM-like"/>
</dbReference>
<feature type="transmembrane region" description="Helical" evidence="1">
    <location>
        <begin position="90"/>
        <end position="116"/>
    </location>
</feature>